<dbReference type="SUPFAM" id="SSF54862">
    <property type="entry name" value="4Fe-4S ferredoxins"/>
    <property type="match status" value="1"/>
</dbReference>
<dbReference type="PANTHER" id="PTHR43687">
    <property type="entry name" value="ADENYLYLSULFATE REDUCTASE, BETA SUBUNIT"/>
    <property type="match status" value="1"/>
</dbReference>
<protein>
    <recommendedName>
        <fullName evidence="5">4Fe-4S ferredoxin-type domain-containing protein</fullName>
    </recommendedName>
</protein>
<dbReference type="Pfam" id="PF12838">
    <property type="entry name" value="Fer4_7"/>
    <property type="match status" value="1"/>
</dbReference>
<dbReference type="PROSITE" id="PS51379">
    <property type="entry name" value="4FE4S_FER_2"/>
    <property type="match status" value="2"/>
</dbReference>
<accession>X1LHH3</accession>
<keyword evidence="2" id="KW-0479">Metal-binding</keyword>
<keyword evidence="1" id="KW-0004">4Fe-4S</keyword>
<keyword evidence="4" id="KW-0411">Iron-sulfur</keyword>
<gene>
    <name evidence="6" type="ORF">S06H3_06572</name>
</gene>
<evidence type="ECO:0000256" key="3">
    <source>
        <dbReference type="ARBA" id="ARBA00023004"/>
    </source>
</evidence>
<proteinExistence type="predicted"/>
<sequence length="62" mass="6787">MTEIIVDKNKCNGCGKCVNLCPFNQITIVDRLAIIEVGCTMCGVCQELCPTGAIIIKREKIE</sequence>
<name>X1LHH3_9ZZZZ</name>
<dbReference type="InterPro" id="IPR017896">
    <property type="entry name" value="4Fe4S_Fe-S-bd"/>
</dbReference>
<evidence type="ECO:0000256" key="1">
    <source>
        <dbReference type="ARBA" id="ARBA00022485"/>
    </source>
</evidence>
<dbReference type="Gene3D" id="3.30.70.20">
    <property type="match status" value="1"/>
</dbReference>
<evidence type="ECO:0000256" key="2">
    <source>
        <dbReference type="ARBA" id="ARBA00022723"/>
    </source>
</evidence>
<dbReference type="GO" id="GO:0046872">
    <property type="term" value="F:metal ion binding"/>
    <property type="evidence" value="ECO:0007669"/>
    <property type="project" value="UniProtKB-KW"/>
</dbReference>
<feature type="domain" description="4Fe-4S ferredoxin-type" evidence="5">
    <location>
        <begin position="2"/>
        <end position="31"/>
    </location>
</feature>
<dbReference type="InterPro" id="IPR017900">
    <property type="entry name" value="4Fe4S_Fe_S_CS"/>
</dbReference>
<dbReference type="PANTHER" id="PTHR43687:SF1">
    <property type="entry name" value="FERREDOXIN III"/>
    <property type="match status" value="1"/>
</dbReference>
<dbReference type="AlphaFoldDB" id="X1LHH3"/>
<dbReference type="GO" id="GO:0051539">
    <property type="term" value="F:4 iron, 4 sulfur cluster binding"/>
    <property type="evidence" value="ECO:0007669"/>
    <property type="project" value="UniProtKB-KW"/>
</dbReference>
<dbReference type="PROSITE" id="PS00198">
    <property type="entry name" value="4FE4S_FER_1"/>
    <property type="match status" value="1"/>
</dbReference>
<reference evidence="6" key="1">
    <citation type="journal article" date="2014" name="Front. Microbiol.">
        <title>High frequency of phylogenetically diverse reductive dehalogenase-homologous genes in deep subseafloor sedimentary metagenomes.</title>
        <authorList>
            <person name="Kawai M."/>
            <person name="Futagami T."/>
            <person name="Toyoda A."/>
            <person name="Takaki Y."/>
            <person name="Nishi S."/>
            <person name="Hori S."/>
            <person name="Arai W."/>
            <person name="Tsubouchi T."/>
            <person name="Morono Y."/>
            <person name="Uchiyama I."/>
            <person name="Ito T."/>
            <person name="Fujiyama A."/>
            <person name="Inagaki F."/>
            <person name="Takami H."/>
        </authorList>
    </citation>
    <scope>NUCLEOTIDE SEQUENCE</scope>
    <source>
        <strain evidence="6">Expedition CK06-06</strain>
    </source>
</reference>
<evidence type="ECO:0000313" key="6">
    <source>
        <dbReference type="EMBL" id="GAH93593.1"/>
    </source>
</evidence>
<evidence type="ECO:0000259" key="5">
    <source>
        <dbReference type="PROSITE" id="PS51379"/>
    </source>
</evidence>
<dbReference type="EMBL" id="BARV01002567">
    <property type="protein sequence ID" value="GAH93593.1"/>
    <property type="molecule type" value="Genomic_DNA"/>
</dbReference>
<evidence type="ECO:0000256" key="4">
    <source>
        <dbReference type="ARBA" id="ARBA00023014"/>
    </source>
</evidence>
<dbReference type="InterPro" id="IPR050572">
    <property type="entry name" value="Fe-S_Ferredoxin"/>
</dbReference>
<organism evidence="6">
    <name type="scientific">marine sediment metagenome</name>
    <dbReference type="NCBI Taxonomy" id="412755"/>
    <lineage>
        <taxon>unclassified sequences</taxon>
        <taxon>metagenomes</taxon>
        <taxon>ecological metagenomes</taxon>
    </lineage>
</organism>
<feature type="domain" description="4Fe-4S ferredoxin-type" evidence="5">
    <location>
        <begin position="39"/>
        <end position="59"/>
    </location>
</feature>
<keyword evidence="3" id="KW-0408">Iron</keyword>
<comment type="caution">
    <text evidence="6">The sequence shown here is derived from an EMBL/GenBank/DDBJ whole genome shotgun (WGS) entry which is preliminary data.</text>
</comment>